<comment type="caution">
    <text evidence="2">The sequence shown here is derived from an EMBL/GenBank/DDBJ whole genome shotgun (WGS) entry which is preliminary data.</text>
</comment>
<evidence type="ECO:0000256" key="1">
    <source>
        <dbReference type="SAM" id="MobiDB-lite"/>
    </source>
</evidence>
<protein>
    <submittedName>
        <fullName evidence="2">Uncharacterized protein</fullName>
    </submittedName>
</protein>
<dbReference type="EMBL" id="JACHXN010000037">
    <property type="protein sequence ID" value="MBB3149631.1"/>
    <property type="molecule type" value="Genomic_DNA"/>
</dbReference>
<gene>
    <name evidence="2" type="ORF">FHS21_006085</name>
</gene>
<dbReference type="RefSeq" id="WP_246411295.1">
    <property type="nucleotide sequence ID" value="NZ_JACHXN010000037.1"/>
</dbReference>
<evidence type="ECO:0000313" key="3">
    <source>
        <dbReference type="Proteomes" id="UP000554520"/>
    </source>
</evidence>
<organism evidence="2 3">
    <name type="scientific">Phyllobacterium trifolii</name>
    <dbReference type="NCBI Taxonomy" id="300193"/>
    <lineage>
        <taxon>Bacteria</taxon>
        <taxon>Pseudomonadati</taxon>
        <taxon>Pseudomonadota</taxon>
        <taxon>Alphaproteobacteria</taxon>
        <taxon>Hyphomicrobiales</taxon>
        <taxon>Phyllobacteriaceae</taxon>
        <taxon>Phyllobacterium</taxon>
    </lineage>
</organism>
<dbReference type="Proteomes" id="UP000554520">
    <property type="component" value="Unassembled WGS sequence"/>
</dbReference>
<dbReference type="AlphaFoldDB" id="A0A839UM03"/>
<evidence type="ECO:0000313" key="2">
    <source>
        <dbReference type="EMBL" id="MBB3149631.1"/>
    </source>
</evidence>
<feature type="region of interest" description="Disordered" evidence="1">
    <location>
        <begin position="97"/>
        <end position="155"/>
    </location>
</feature>
<proteinExistence type="predicted"/>
<accession>A0A839UM03</accession>
<reference evidence="2 3" key="1">
    <citation type="submission" date="2020-08" db="EMBL/GenBank/DDBJ databases">
        <title>Genomic Encyclopedia of Type Strains, Phase III (KMG-III): the genomes of soil and plant-associated and newly described type strains.</title>
        <authorList>
            <person name="Whitman W."/>
        </authorList>
    </citation>
    <scope>NUCLEOTIDE SEQUENCE [LARGE SCALE GENOMIC DNA]</scope>
    <source>
        <strain evidence="2 3">CECT 7015</strain>
    </source>
</reference>
<keyword evidence="3" id="KW-1185">Reference proteome</keyword>
<feature type="compositionally biased region" description="Basic and acidic residues" evidence="1">
    <location>
        <begin position="105"/>
        <end position="124"/>
    </location>
</feature>
<sequence>MNTERIVQSWTRLQSFSMIAPNKPAVSRPRGSGFFGIPNLKAERTTFIVFITMEAAPAGSLPNPLREDTKMPYLKPLFTASIIAISLASLPAISWATEQGQQRQQARDTRQQARPEARQTKQDCRAANQKSNAACRQDKRHTKQDARKTGRAIKY</sequence>
<name>A0A839UM03_9HYPH</name>